<accession>H1KC53</accession>
<dbReference type="Pfam" id="PF13392">
    <property type="entry name" value="HNH_3"/>
    <property type="match status" value="1"/>
</dbReference>
<feature type="compositionally biased region" description="Low complexity" evidence="1">
    <location>
        <begin position="206"/>
        <end position="220"/>
    </location>
</feature>
<name>H1KC53_METEX</name>
<feature type="compositionally biased region" description="Polar residues" evidence="1">
    <location>
        <begin position="195"/>
        <end position="205"/>
    </location>
</feature>
<dbReference type="GO" id="GO:0004519">
    <property type="term" value="F:endonuclease activity"/>
    <property type="evidence" value="ECO:0007669"/>
    <property type="project" value="InterPro"/>
</dbReference>
<dbReference type="InterPro" id="IPR003615">
    <property type="entry name" value="HNH_nuc"/>
</dbReference>
<organism evidence="3 4">
    <name type="scientific">Methylorubrum extorquens DSM 13060</name>
    <dbReference type="NCBI Taxonomy" id="882800"/>
    <lineage>
        <taxon>Bacteria</taxon>
        <taxon>Pseudomonadati</taxon>
        <taxon>Pseudomonadota</taxon>
        <taxon>Alphaproteobacteria</taxon>
        <taxon>Hyphomicrobiales</taxon>
        <taxon>Methylobacteriaceae</taxon>
        <taxon>Methylorubrum</taxon>
    </lineage>
</organism>
<dbReference type="SUPFAM" id="SSF54060">
    <property type="entry name" value="His-Me finger endonucleases"/>
    <property type="match status" value="1"/>
</dbReference>
<dbReference type="AlphaFoldDB" id="H1KC53"/>
<sequence>MATRRICSVEGCGKRHEGLGYCSAHWERFKRYGDPLAGGVAPGSLMAFIVNEALPCESTECLHWPFGKAHGRGRIKYAGRLCFAHRVVCELAHGAAPSSRHEAAHSCGNGHVGCVNPRHLRWATRQENEHDKFMHGTHNKGARHGCSKLTEAEASEILSLKGSFRQREVAARFGVHRSTVSLIHSGRLWGHLPRPQTSAGSSNSVSTATSETRTPRTPRS</sequence>
<dbReference type="EMBL" id="AGJK01000003">
    <property type="protein sequence ID" value="EHP94870.1"/>
    <property type="molecule type" value="Genomic_DNA"/>
</dbReference>
<feature type="region of interest" description="Disordered" evidence="1">
    <location>
        <begin position="193"/>
        <end position="220"/>
    </location>
</feature>
<comment type="caution">
    <text evidence="3">The sequence shown here is derived from an EMBL/GenBank/DDBJ whole genome shotgun (WGS) entry which is preliminary data.</text>
</comment>
<proteinExistence type="predicted"/>
<dbReference type="InterPro" id="IPR044930">
    <property type="entry name" value="Homing_endonuclease_His-Me"/>
</dbReference>
<evidence type="ECO:0000313" key="4">
    <source>
        <dbReference type="Proteomes" id="UP000004382"/>
    </source>
</evidence>
<dbReference type="Gene3D" id="3.90.75.10">
    <property type="entry name" value="Homing Intron 3 (I-ppo) Encoded Endonuclease, Chain A"/>
    <property type="match status" value="1"/>
</dbReference>
<gene>
    <name evidence="3" type="ORF">MetexDRAFT_0215</name>
</gene>
<evidence type="ECO:0000256" key="1">
    <source>
        <dbReference type="SAM" id="MobiDB-lite"/>
    </source>
</evidence>
<protein>
    <recommendedName>
        <fullName evidence="2">HNH nuclease domain-containing protein</fullName>
    </recommendedName>
</protein>
<evidence type="ECO:0000259" key="2">
    <source>
        <dbReference type="Pfam" id="PF13392"/>
    </source>
</evidence>
<evidence type="ECO:0000313" key="3">
    <source>
        <dbReference type="EMBL" id="EHP94870.1"/>
    </source>
</evidence>
<dbReference type="Proteomes" id="UP000004382">
    <property type="component" value="Unassembled WGS sequence"/>
</dbReference>
<reference evidence="3 4" key="1">
    <citation type="submission" date="2011-09" db="EMBL/GenBank/DDBJ databases">
        <title>The draft genome of Methylobacterium extorquens DSM 13060.</title>
        <authorList>
            <consortium name="US DOE Joint Genome Institute (JGI-PGF)"/>
            <person name="Lucas S."/>
            <person name="Han J."/>
            <person name="Lapidus A."/>
            <person name="Cheng J.-F."/>
            <person name="Goodwin L."/>
            <person name="Pitluck S."/>
            <person name="Peters L."/>
            <person name="Land M.L."/>
            <person name="Hauser L."/>
            <person name="Koskimaki J."/>
            <person name="Halonen O."/>
            <person name="Pirttila A."/>
            <person name="Frank C."/>
            <person name="Woyke T.J."/>
        </authorList>
    </citation>
    <scope>NUCLEOTIDE SEQUENCE [LARGE SCALE GENOMIC DNA]</scope>
    <source>
        <strain evidence="3 4">DSM 13060</strain>
    </source>
</reference>
<dbReference type="InterPro" id="IPR044925">
    <property type="entry name" value="His-Me_finger_sf"/>
</dbReference>
<feature type="domain" description="HNH nuclease" evidence="2">
    <location>
        <begin position="83"/>
        <end position="129"/>
    </location>
</feature>